<dbReference type="PANTHER" id="PTHR12526">
    <property type="entry name" value="GLYCOSYLTRANSFERASE"/>
    <property type="match status" value="1"/>
</dbReference>
<feature type="domain" description="Glycosyltransferase subfamily 4-like N-terminal" evidence="2">
    <location>
        <begin position="12"/>
        <end position="176"/>
    </location>
</feature>
<name>A0A0G1M5F4_9BACT</name>
<dbReference type="PANTHER" id="PTHR12526:SF618">
    <property type="entry name" value="GLYCOSYLTRANSFERASE, FAMILY 4"/>
    <property type="match status" value="1"/>
</dbReference>
<dbReference type="AlphaFoldDB" id="A0A0G1M5F4"/>
<proteinExistence type="predicted"/>
<dbReference type="Pfam" id="PF00534">
    <property type="entry name" value="Glycos_transf_1"/>
    <property type="match status" value="1"/>
</dbReference>
<dbReference type="GO" id="GO:0016757">
    <property type="term" value="F:glycosyltransferase activity"/>
    <property type="evidence" value="ECO:0007669"/>
    <property type="project" value="InterPro"/>
</dbReference>
<dbReference type="CDD" id="cd03801">
    <property type="entry name" value="GT4_PimA-like"/>
    <property type="match status" value="1"/>
</dbReference>
<evidence type="ECO:0000259" key="1">
    <source>
        <dbReference type="Pfam" id="PF00534"/>
    </source>
</evidence>
<feature type="domain" description="Glycosyl transferase family 1" evidence="1">
    <location>
        <begin position="182"/>
        <end position="346"/>
    </location>
</feature>
<evidence type="ECO:0000313" key="4">
    <source>
        <dbReference type="Proteomes" id="UP000034264"/>
    </source>
</evidence>
<evidence type="ECO:0000259" key="2">
    <source>
        <dbReference type="Pfam" id="PF13439"/>
    </source>
</evidence>
<evidence type="ECO:0000313" key="3">
    <source>
        <dbReference type="EMBL" id="KKU03504.1"/>
    </source>
</evidence>
<reference evidence="3 4" key="1">
    <citation type="journal article" date="2015" name="Nature">
        <title>rRNA introns, odd ribosomes, and small enigmatic genomes across a large radiation of phyla.</title>
        <authorList>
            <person name="Brown C.T."/>
            <person name="Hug L.A."/>
            <person name="Thomas B.C."/>
            <person name="Sharon I."/>
            <person name="Castelle C.J."/>
            <person name="Singh A."/>
            <person name="Wilkins M.J."/>
            <person name="Williams K.H."/>
            <person name="Banfield J.F."/>
        </authorList>
    </citation>
    <scope>NUCLEOTIDE SEQUENCE [LARGE SCALE GENOMIC DNA]</scope>
</reference>
<dbReference type="Proteomes" id="UP000034264">
    <property type="component" value="Unassembled WGS sequence"/>
</dbReference>
<dbReference type="EMBL" id="LCKS01000001">
    <property type="protein sequence ID" value="KKU03504.1"/>
    <property type="molecule type" value="Genomic_DNA"/>
</dbReference>
<organism evidence="3 4">
    <name type="scientific">Candidatus Amesbacteria bacterium GW2011_GWC2_45_19</name>
    <dbReference type="NCBI Taxonomy" id="1618366"/>
    <lineage>
        <taxon>Bacteria</taxon>
        <taxon>Candidatus Amesiibacteriota</taxon>
    </lineage>
</organism>
<dbReference type="Gene3D" id="3.40.50.2000">
    <property type="entry name" value="Glycogen Phosphorylase B"/>
    <property type="match status" value="2"/>
</dbReference>
<dbReference type="SUPFAM" id="SSF53756">
    <property type="entry name" value="UDP-Glycosyltransferase/glycogen phosphorylase"/>
    <property type="match status" value="1"/>
</dbReference>
<accession>A0A0G1M5F4</accession>
<comment type="caution">
    <text evidence="3">The sequence shown here is derived from an EMBL/GenBank/DDBJ whole genome shotgun (WGS) entry which is preliminary data.</text>
</comment>
<dbReference type="InterPro" id="IPR028098">
    <property type="entry name" value="Glyco_trans_4-like_N"/>
</dbReference>
<sequence length="372" mass="42328">MLSWRGPGHPNYGGAEISTYHHIRAWVKAGHQVYWFTSSVLHSPSEETIDGVHIIRRGFQILQVQFAAVIWYFFSPHPKFDLVVDQFHGIPFFTPLFVRSKKLAFIHEVAKEVWWINHLRFPANYIFGTAGFISEPLIFRLFYRHIPFFTVSQSTKQDLIKWSIPASNIYIIPNGTTTLPAKFAKEKTPTVIFLGAVAHDKGIEDTLFAFSYIIKLHPQWRLWIVGKSEPTYQAKLDELGLHLGINSRLKFWGFVNQRKKFELLAKAHVMLNPSIREGWGLVNIEANSVGTPVVAYDVPGCRDSIQNGTTGLLCPKGDISCLAKTCVRLVSDNKLYEKTSAQAKKWSLQFSWAKSASLSLKLIETLRTTSLH</sequence>
<gene>
    <name evidence="3" type="ORF">UX05_C0001G0133</name>
</gene>
<dbReference type="Pfam" id="PF13439">
    <property type="entry name" value="Glyco_transf_4"/>
    <property type="match status" value="1"/>
</dbReference>
<protein>
    <submittedName>
        <fullName evidence="3">Glycosyl transferase group 1</fullName>
    </submittedName>
</protein>
<keyword evidence="3" id="KW-0808">Transferase</keyword>
<dbReference type="InterPro" id="IPR001296">
    <property type="entry name" value="Glyco_trans_1"/>
</dbReference>